<dbReference type="OrthoDB" id="73997at2759"/>
<reference evidence="2" key="1">
    <citation type="submission" date="2021-06" db="EMBL/GenBank/DDBJ databases">
        <authorList>
            <person name="Kallberg Y."/>
            <person name="Tangrot J."/>
            <person name="Rosling A."/>
        </authorList>
    </citation>
    <scope>NUCLEOTIDE SEQUENCE</scope>
    <source>
        <strain evidence="2">CL551</strain>
    </source>
</reference>
<dbReference type="PANTHER" id="PTHR14387:SF0">
    <property type="entry name" value="DUF2428 DOMAIN-CONTAINING PROTEIN"/>
    <property type="match status" value="1"/>
</dbReference>
<dbReference type="PANTHER" id="PTHR14387">
    <property type="entry name" value="THADA/DEATH RECEPTOR INTERACTING PROTEIN"/>
    <property type="match status" value="1"/>
</dbReference>
<feature type="non-terminal residue" evidence="2">
    <location>
        <position position="1"/>
    </location>
</feature>
<name>A0A9N9D8Z3_9GLOM</name>
<dbReference type="Pfam" id="PF25150">
    <property type="entry name" value="TPR_Trm732"/>
    <property type="match status" value="1"/>
</dbReference>
<proteinExistence type="predicted"/>
<dbReference type="EMBL" id="CAJVPV010008143">
    <property type="protein sequence ID" value="CAG8627061.1"/>
    <property type="molecule type" value="Genomic_DNA"/>
</dbReference>
<gene>
    <name evidence="2" type="ORF">AMORRO_LOCUS8920</name>
</gene>
<feature type="domain" description="tRNA (32-2'-O)-methyltransferase regulator THADA-like TPR repeats region" evidence="1">
    <location>
        <begin position="611"/>
        <end position="767"/>
    </location>
</feature>
<keyword evidence="3" id="KW-1185">Reference proteome</keyword>
<dbReference type="GO" id="GO:0030488">
    <property type="term" value="P:tRNA methylation"/>
    <property type="evidence" value="ECO:0007669"/>
    <property type="project" value="TreeGrafter"/>
</dbReference>
<evidence type="ECO:0000259" key="1">
    <source>
        <dbReference type="Pfam" id="PF25150"/>
    </source>
</evidence>
<comment type="caution">
    <text evidence="2">The sequence shown here is derived from an EMBL/GenBank/DDBJ whole genome shotgun (WGS) entry which is preliminary data.</text>
</comment>
<sequence>MGKHKLSKSQKTPIHIEPSWVDFIDDYISNNSKELHESTKKIKELVCDPKATWEKQCKLLKDIEKFLPSKRNKNNQDLIVESLSDNFLHQINVIIEPIISEIYFMSVDPLIKRHCIPILEACYIVSSKSQFSDDTLKESDEVATSFTKEYTNYISNKYYSTQSFFQKSMTVYLTLDFPVGFSTVKKKLIDTVFFLVDCLTNIIQNVNIEKENSNKIPLGGSSMSIKLSQHMSDSQHVMKTMVALLSRFHTELRSKFENVGERYDSSHGISYDSRVEAMVCKLLSGCFVICSDEIYVKDVRQLSGMALAATFNLLGSPGFVSRLVVDQIFKASRFQDQNSQCILDRMGIKIPVSLIDEHGWSGDEPLMLVVSRGLLSNLSRSTLIYPISLDCESAVAALRSHSNIKSLHHILFISIEHFSDKALSVQTKVVAFETIGIWLEETEGMLGDPCNDDQETMGIRLIFSSDVLEKLMSYVWNNWDDPVDAIQYKVKTIFEKLLDVYYLKCHIENSTELYDQFQMSLLKRLLVMDSYRKVKYALLSLLLPKIGTKIILEMQTDFVSSVLEVFQNLVIAPRAAQLLVLFLDQYFNEIAKSSSKDASNVLQHEDIEGQWAELWLSPICKGLLSSDEILRKNIGAFVLKPLFKSRPSSFWKLLEKLQDQKNSEGFIKDEQYRLNALIMIVKIAKSLDIIDSGKFIEDPSNNKRFCLQSLRDAIYHLDPNIRIDILGLICESQKSTTEITSVELSLLKSFFKMNLNSTSPEFRQKLY</sequence>
<dbReference type="InterPro" id="IPR056843">
    <property type="entry name" value="THADA-like_TPR"/>
</dbReference>
<protein>
    <submittedName>
        <fullName evidence="2">4055_t:CDS:1</fullName>
    </submittedName>
</protein>
<dbReference type="GO" id="GO:0005829">
    <property type="term" value="C:cytosol"/>
    <property type="evidence" value="ECO:0007669"/>
    <property type="project" value="TreeGrafter"/>
</dbReference>
<evidence type="ECO:0000313" key="2">
    <source>
        <dbReference type="EMBL" id="CAG8627061.1"/>
    </source>
</evidence>
<evidence type="ECO:0000313" key="3">
    <source>
        <dbReference type="Proteomes" id="UP000789342"/>
    </source>
</evidence>
<dbReference type="AlphaFoldDB" id="A0A9N9D8Z3"/>
<accession>A0A9N9D8Z3</accession>
<dbReference type="Proteomes" id="UP000789342">
    <property type="component" value="Unassembled WGS sequence"/>
</dbReference>
<organism evidence="2 3">
    <name type="scientific">Acaulospora morrowiae</name>
    <dbReference type="NCBI Taxonomy" id="94023"/>
    <lineage>
        <taxon>Eukaryota</taxon>
        <taxon>Fungi</taxon>
        <taxon>Fungi incertae sedis</taxon>
        <taxon>Mucoromycota</taxon>
        <taxon>Glomeromycotina</taxon>
        <taxon>Glomeromycetes</taxon>
        <taxon>Diversisporales</taxon>
        <taxon>Acaulosporaceae</taxon>
        <taxon>Acaulospora</taxon>
    </lineage>
</organism>
<dbReference type="InterPro" id="IPR051954">
    <property type="entry name" value="tRNA_methyltransferase_THADA"/>
</dbReference>